<dbReference type="CDD" id="cd07808">
    <property type="entry name" value="ASKHA_NBD_FGGY_EcXK-like"/>
    <property type="match status" value="1"/>
</dbReference>
<feature type="binding site" evidence="8">
    <location>
        <begin position="80"/>
        <end position="81"/>
    </location>
    <ligand>
        <name>substrate</name>
    </ligand>
</feature>
<dbReference type="OrthoDB" id="9782710at2"/>
<dbReference type="HAMAP" id="MF_02220">
    <property type="entry name" value="XylB"/>
    <property type="match status" value="1"/>
</dbReference>
<keyword evidence="7 8" id="KW-0119">Carbohydrate metabolism</keyword>
<evidence type="ECO:0000256" key="4">
    <source>
        <dbReference type="ARBA" id="ARBA00022741"/>
    </source>
</evidence>
<organism evidence="13 14">
    <name type="scientific">Olsenella profusa F0195</name>
    <dbReference type="NCBI Taxonomy" id="1125712"/>
    <lineage>
        <taxon>Bacteria</taxon>
        <taxon>Bacillati</taxon>
        <taxon>Actinomycetota</taxon>
        <taxon>Coriobacteriia</taxon>
        <taxon>Coriobacteriales</taxon>
        <taxon>Atopobiaceae</taxon>
        <taxon>Olsenella</taxon>
    </lineage>
</organism>
<keyword evidence="4 8" id="KW-0547">Nucleotide-binding</keyword>
<dbReference type="PANTHER" id="PTHR43095:SF5">
    <property type="entry name" value="XYLULOSE KINASE"/>
    <property type="match status" value="1"/>
</dbReference>
<protein>
    <recommendedName>
        <fullName evidence="8 10">Xylulose kinase</fullName>
        <shortName evidence="8 10">Xylulokinase</shortName>
        <ecNumber evidence="8 10">2.7.1.17</ecNumber>
    </recommendedName>
</protein>
<comment type="function">
    <text evidence="8">Catalyzes the phosphorylation of D-xylulose to D-xylulose 5-phosphate.</text>
</comment>
<accession>U2T0D3</accession>
<proteinExistence type="inferred from homology"/>
<reference evidence="13 14" key="1">
    <citation type="submission" date="2013-08" db="EMBL/GenBank/DDBJ databases">
        <authorList>
            <person name="Durkin A.S."/>
            <person name="Haft D.R."/>
            <person name="McCorrison J."/>
            <person name="Torralba M."/>
            <person name="Gillis M."/>
            <person name="Haft D.H."/>
            <person name="Methe B."/>
            <person name="Sutton G."/>
            <person name="Nelson K.E."/>
        </authorList>
    </citation>
    <scope>NUCLEOTIDE SEQUENCE [LARGE SCALE GENOMIC DNA]</scope>
    <source>
        <strain evidence="13 14">F0195</strain>
    </source>
</reference>
<dbReference type="InterPro" id="IPR050406">
    <property type="entry name" value="FGGY_Carb_Kinase"/>
</dbReference>
<evidence type="ECO:0000256" key="2">
    <source>
        <dbReference type="ARBA" id="ARBA00022629"/>
    </source>
</evidence>
<evidence type="ECO:0000256" key="5">
    <source>
        <dbReference type="ARBA" id="ARBA00022777"/>
    </source>
</evidence>
<dbReference type="PANTHER" id="PTHR43095">
    <property type="entry name" value="SUGAR KINASE"/>
    <property type="match status" value="1"/>
</dbReference>
<keyword evidence="2 8" id="KW-0859">Xylose metabolism</keyword>
<dbReference type="Pfam" id="PF00370">
    <property type="entry name" value="FGGY_N"/>
    <property type="match status" value="1"/>
</dbReference>
<keyword evidence="14" id="KW-1185">Reference proteome</keyword>
<dbReference type="InterPro" id="IPR043129">
    <property type="entry name" value="ATPase_NBD"/>
</dbReference>
<dbReference type="EC" id="2.7.1.17" evidence="8 10"/>
<evidence type="ECO:0000313" key="14">
    <source>
        <dbReference type="Proteomes" id="UP000016638"/>
    </source>
</evidence>
<comment type="similarity">
    <text evidence="1 8 9">Belongs to the FGGY kinase family.</text>
</comment>
<dbReference type="AlphaFoldDB" id="U2T0D3"/>
<comment type="caution">
    <text evidence="13">The sequence shown here is derived from an EMBL/GenBank/DDBJ whole genome shotgun (WGS) entry which is preliminary data.</text>
</comment>
<evidence type="ECO:0000256" key="1">
    <source>
        <dbReference type="ARBA" id="ARBA00009156"/>
    </source>
</evidence>
<dbReference type="Pfam" id="PF02782">
    <property type="entry name" value="FGGY_C"/>
    <property type="match status" value="1"/>
</dbReference>
<evidence type="ECO:0000256" key="10">
    <source>
        <dbReference type="RuleBase" id="RU364073"/>
    </source>
</evidence>
<evidence type="ECO:0000256" key="6">
    <source>
        <dbReference type="ARBA" id="ARBA00022840"/>
    </source>
</evidence>
<dbReference type="STRING" id="1125712.HMPREF1316_1337"/>
<dbReference type="InterPro" id="IPR006000">
    <property type="entry name" value="Xylulokinase"/>
</dbReference>
<evidence type="ECO:0000256" key="8">
    <source>
        <dbReference type="HAMAP-Rule" id="MF_02220"/>
    </source>
</evidence>
<feature type="site" description="Important for activity" evidence="8">
    <location>
        <position position="7"/>
    </location>
</feature>
<evidence type="ECO:0000313" key="13">
    <source>
        <dbReference type="EMBL" id="ERL06519.1"/>
    </source>
</evidence>
<keyword evidence="6 8" id="KW-0067">ATP-binding</keyword>
<dbReference type="GO" id="GO:0005998">
    <property type="term" value="P:xylulose catabolic process"/>
    <property type="evidence" value="ECO:0007669"/>
    <property type="project" value="UniProtKB-UniRule"/>
</dbReference>
<dbReference type="GO" id="GO:0004856">
    <property type="term" value="F:D-xylulokinase activity"/>
    <property type="evidence" value="ECO:0007669"/>
    <property type="project" value="UniProtKB-UniRule"/>
</dbReference>
<dbReference type="PROSITE" id="PS00933">
    <property type="entry name" value="FGGY_KINASES_1"/>
    <property type="match status" value="1"/>
</dbReference>
<name>U2T0D3_9ACTN</name>
<sequence>MQVLGIDLGTSSVKVILADERGKVLATATRAYPCEHPRSGWSEQNPEDWYRESLMGVKECLASAKADPSSVRAMSFCGQMHGLVVLDEDDTVVRPAILWNDGRSTQECIYLNEHVGRERLLSWCANIAFPGFTAPKVLWLRRNEANNFARMAKLMLPKDYLAYKLTGAFCTDVSDASGTLLFDVRHRRWQPEMLERCGIDVSALPQVHESYEAVGTLRPDVASVLGLRPETLVVAGGGDNAVAAVGCGVVHEGQCLLSIGTSGTVITPSKRFRCEPHAALHSFADATGGYYLMGCILSAASAYTWWNDVLGNSVSKNLERVRLGDNPVMFLPYLMGERSPINDAEARGAFLGMSLDTHADQMTQAVMEGVAFALRDSFERTLSTEMDVSEVSLCGGGSRNALWVRIVASVLGREVFVLDGERGPGLGSCILGLVAAGAYESVSEACASLPQEGHRITPDESAIPRYEEAYESYRHLYPSLRDFFHERKMMLS</sequence>
<dbReference type="NCBIfam" id="TIGR01312">
    <property type="entry name" value="XylB"/>
    <property type="match status" value="1"/>
</dbReference>
<dbReference type="InterPro" id="IPR018483">
    <property type="entry name" value="Carb_kinase_FGGY_CS"/>
</dbReference>
<dbReference type="GO" id="GO:0005524">
    <property type="term" value="F:ATP binding"/>
    <property type="evidence" value="ECO:0007669"/>
    <property type="project" value="UniProtKB-UniRule"/>
</dbReference>
<dbReference type="Proteomes" id="UP000016638">
    <property type="component" value="Unassembled WGS sequence"/>
</dbReference>
<dbReference type="RefSeq" id="WP_021726973.1">
    <property type="nucleotide sequence ID" value="NZ_AWEZ01000064.1"/>
</dbReference>
<gene>
    <name evidence="8 10 13" type="primary">xylB</name>
    <name evidence="13" type="ORF">HMPREF1316_1337</name>
</gene>
<dbReference type="PIRSF" id="PIRSF000538">
    <property type="entry name" value="GlpK"/>
    <property type="match status" value="1"/>
</dbReference>
<evidence type="ECO:0000256" key="7">
    <source>
        <dbReference type="ARBA" id="ARBA00023277"/>
    </source>
</evidence>
<evidence type="ECO:0000256" key="9">
    <source>
        <dbReference type="RuleBase" id="RU003733"/>
    </source>
</evidence>
<dbReference type="PROSITE" id="PS00445">
    <property type="entry name" value="FGGY_KINASES_2"/>
    <property type="match status" value="1"/>
</dbReference>
<dbReference type="PATRIC" id="fig|1125712.3.peg.2103"/>
<feature type="domain" description="Carbohydrate kinase FGGY C-terminal" evidence="12">
    <location>
        <begin position="257"/>
        <end position="436"/>
    </location>
</feature>
<feature type="domain" description="Carbohydrate kinase FGGY N-terminal" evidence="11">
    <location>
        <begin position="3"/>
        <end position="246"/>
    </location>
</feature>
<dbReference type="SUPFAM" id="SSF53067">
    <property type="entry name" value="Actin-like ATPase domain"/>
    <property type="match status" value="2"/>
</dbReference>
<evidence type="ECO:0000259" key="12">
    <source>
        <dbReference type="Pfam" id="PF02782"/>
    </source>
</evidence>
<dbReference type="Gene3D" id="3.30.420.40">
    <property type="match status" value="2"/>
</dbReference>
<dbReference type="GO" id="GO:0042732">
    <property type="term" value="P:D-xylose metabolic process"/>
    <property type="evidence" value="ECO:0007669"/>
    <property type="project" value="UniProtKB-KW"/>
</dbReference>
<dbReference type="eggNOG" id="COG1070">
    <property type="taxonomic scope" value="Bacteria"/>
</dbReference>
<dbReference type="InterPro" id="IPR018484">
    <property type="entry name" value="FGGY_N"/>
</dbReference>
<dbReference type="InterPro" id="IPR018485">
    <property type="entry name" value="FGGY_C"/>
</dbReference>
<feature type="active site" description="Proton acceptor" evidence="8">
    <location>
        <position position="239"/>
    </location>
</feature>
<keyword evidence="3 8" id="KW-0808">Transferase</keyword>
<dbReference type="EMBL" id="AWEZ01000064">
    <property type="protein sequence ID" value="ERL06519.1"/>
    <property type="molecule type" value="Genomic_DNA"/>
</dbReference>
<evidence type="ECO:0000256" key="3">
    <source>
        <dbReference type="ARBA" id="ARBA00022679"/>
    </source>
</evidence>
<keyword evidence="5 8" id="KW-0418">Kinase</keyword>
<comment type="catalytic activity">
    <reaction evidence="8 10">
        <text>D-xylulose + ATP = D-xylulose 5-phosphate + ADP + H(+)</text>
        <dbReference type="Rhea" id="RHEA:10964"/>
        <dbReference type="ChEBI" id="CHEBI:15378"/>
        <dbReference type="ChEBI" id="CHEBI:17140"/>
        <dbReference type="ChEBI" id="CHEBI:30616"/>
        <dbReference type="ChEBI" id="CHEBI:57737"/>
        <dbReference type="ChEBI" id="CHEBI:456216"/>
        <dbReference type="EC" id="2.7.1.17"/>
    </reaction>
</comment>
<evidence type="ECO:0000259" key="11">
    <source>
        <dbReference type="Pfam" id="PF00370"/>
    </source>
</evidence>
<dbReference type="InterPro" id="IPR000577">
    <property type="entry name" value="Carb_kinase_FGGY"/>
</dbReference>